<dbReference type="Gene3D" id="3.20.20.70">
    <property type="entry name" value="Aldolase class I"/>
    <property type="match status" value="1"/>
</dbReference>
<dbReference type="PANTHER" id="PTHR12128:SF66">
    <property type="entry name" value="4-HYDROXY-2-OXOGLUTARATE ALDOLASE, MITOCHONDRIAL"/>
    <property type="match status" value="1"/>
</dbReference>
<dbReference type="PANTHER" id="PTHR12128">
    <property type="entry name" value="DIHYDRODIPICOLINATE SYNTHASE"/>
    <property type="match status" value="1"/>
</dbReference>
<dbReference type="CDD" id="cd00408">
    <property type="entry name" value="DHDPS-like"/>
    <property type="match status" value="1"/>
</dbReference>
<dbReference type="PIRSF" id="PIRSF001365">
    <property type="entry name" value="DHDPS"/>
    <property type="match status" value="1"/>
</dbReference>
<gene>
    <name evidence="3" type="ORF">SUNI508_00488</name>
</gene>
<reference evidence="3 4" key="1">
    <citation type="journal article" date="2024" name="J. Plant Pathol.">
        <title>Sequence and assembly of the genome of Seiridium unicorne, isolate CBS 538.82, causal agent of cypress canker disease.</title>
        <authorList>
            <person name="Scali E."/>
            <person name="Rocca G.D."/>
            <person name="Danti R."/>
            <person name="Garbelotto M."/>
            <person name="Barberini S."/>
            <person name="Baroncelli R."/>
            <person name="Emiliani G."/>
        </authorList>
    </citation>
    <scope>NUCLEOTIDE SEQUENCE [LARGE SCALE GENOMIC DNA]</scope>
    <source>
        <strain evidence="3 4">BM-138-508</strain>
    </source>
</reference>
<dbReference type="EMBL" id="JARVKF010000112">
    <property type="protein sequence ID" value="KAK9422625.1"/>
    <property type="molecule type" value="Genomic_DNA"/>
</dbReference>
<name>A0ABR2V825_9PEZI</name>
<evidence type="ECO:0000313" key="4">
    <source>
        <dbReference type="Proteomes" id="UP001408356"/>
    </source>
</evidence>
<protein>
    <submittedName>
        <fullName evidence="3">Dihydrodipicolinate synthase</fullName>
    </submittedName>
</protein>
<keyword evidence="4" id="KW-1185">Reference proteome</keyword>
<keyword evidence="1 2" id="KW-0456">Lyase</keyword>
<evidence type="ECO:0000256" key="2">
    <source>
        <dbReference type="PIRNR" id="PIRNR001365"/>
    </source>
</evidence>
<sequence>MAPPSPPRGIYAPVVAFFHEDESLDLEALRTHVTRLAKAGVAGLVIQGSNGEAPHLLHSERQQVISTASATLKEVGRDDAVIIAGCGAQSTRETIQLCTEAKEVGADYALVLSPSYWTGAMGLPAIKKFFTDVANASPVPVLIYNFPAVTSGIDINSDVIAELAAANPNKIVGCKLTCGNLGKLHRVAHDKRIQTPFATFAGKSDFFLHGLVGGSNGVIAAAANLVPKVHAKLLKLYDEGKLAEAQELQTYLSEADWVLVGLGVAGLKAALDRYYGYGGGRSRRPLGTVAASAFEGEKDAVLRTVVDLENTVQL</sequence>
<evidence type="ECO:0000313" key="3">
    <source>
        <dbReference type="EMBL" id="KAK9422625.1"/>
    </source>
</evidence>
<dbReference type="InterPro" id="IPR002220">
    <property type="entry name" value="DapA-like"/>
</dbReference>
<dbReference type="SUPFAM" id="SSF51569">
    <property type="entry name" value="Aldolase"/>
    <property type="match status" value="1"/>
</dbReference>
<comment type="similarity">
    <text evidence="2">Belongs to the DapA family.</text>
</comment>
<dbReference type="Proteomes" id="UP001408356">
    <property type="component" value="Unassembled WGS sequence"/>
</dbReference>
<organism evidence="3 4">
    <name type="scientific">Seiridium unicorne</name>
    <dbReference type="NCBI Taxonomy" id="138068"/>
    <lineage>
        <taxon>Eukaryota</taxon>
        <taxon>Fungi</taxon>
        <taxon>Dikarya</taxon>
        <taxon>Ascomycota</taxon>
        <taxon>Pezizomycotina</taxon>
        <taxon>Sordariomycetes</taxon>
        <taxon>Xylariomycetidae</taxon>
        <taxon>Amphisphaeriales</taxon>
        <taxon>Sporocadaceae</taxon>
        <taxon>Seiridium</taxon>
    </lineage>
</organism>
<dbReference type="Pfam" id="PF00701">
    <property type="entry name" value="DHDPS"/>
    <property type="match status" value="1"/>
</dbReference>
<comment type="caution">
    <text evidence="3">The sequence shown here is derived from an EMBL/GenBank/DDBJ whole genome shotgun (WGS) entry which is preliminary data.</text>
</comment>
<dbReference type="SMART" id="SM01130">
    <property type="entry name" value="DHDPS"/>
    <property type="match status" value="1"/>
</dbReference>
<dbReference type="InterPro" id="IPR013785">
    <property type="entry name" value="Aldolase_TIM"/>
</dbReference>
<dbReference type="PRINTS" id="PR00146">
    <property type="entry name" value="DHPICSNTHASE"/>
</dbReference>
<accession>A0ABR2V825</accession>
<proteinExistence type="inferred from homology"/>
<evidence type="ECO:0000256" key="1">
    <source>
        <dbReference type="ARBA" id="ARBA00023239"/>
    </source>
</evidence>